<dbReference type="CDD" id="cd09898">
    <property type="entry name" value="H3TH_53EXO"/>
    <property type="match status" value="1"/>
</dbReference>
<dbReference type="NCBIfam" id="NF004397">
    <property type="entry name" value="PRK05755.1"/>
    <property type="match status" value="1"/>
</dbReference>
<feature type="domain" description="3'-5' exonuclease" evidence="18">
    <location>
        <begin position="367"/>
        <end position="554"/>
    </location>
</feature>
<dbReference type="SMART" id="SM00279">
    <property type="entry name" value="HhH2"/>
    <property type="match status" value="1"/>
</dbReference>
<dbReference type="SMART" id="SM00474">
    <property type="entry name" value="35EXOc"/>
    <property type="match status" value="1"/>
</dbReference>
<evidence type="ECO:0000256" key="1">
    <source>
        <dbReference type="ARBA" id="ARBA00007705"/>
    </source>
</evidence>
<dbReference type="RefSeq" id="WP_393009646.1">
    <property type="nucleotide sequence ID" value="NZ_JAZAQF010000001.1"/>
</dbReference>
<proteinExistence type="inferred from homology"/>
<evidence type="ECO:0000259" key="19">
    <source>
        <dbReference type="SMART" id="SM00475"/>
    </source>
</evidence>
<comment type="catalytic activity">
    <reaction evidence="14 16">
        <text>DNA(n) + a 2'-deoxyribonucleoside 5'-triphosphate = DNA(n+1) + diphosphate</text>
        <dbReference type="Rhea" id="RHEA:22508"/>
        <dbReference type="Rhea" id="RHEA-COMP:17339"/>
        <dbReference type="Rhea" id="RHEA-COMP:17340"/>
        <dbReference type="ChEBI" id="CHEBI:33019"/>
        <dbReference type="ChEBI" id="CHEBI:61560"/>
        <dbReference type="ChEBI" id="CHEBI:173112"/>
        <dbReference type="EC" id="2.7.7.7"/>
    </reaction>
</comment>
<dbReference type="SUPFAM" id="SSF53098">
    <property type="entry name" value="Ribonuclease H-like"/>
    <property type="match status" value="1"/>
</dbReference>
<dbReference type="InterPro" id="IPR020045">
    <property type="entry name" value="DNA_polI_H3TH"/>
</dbReference>
<feature type="domain" description="5'-3' exonuclease" evidence="19">
    <location>
        <begin position="5"/>
        <end position="274"/>
    </location>
</feature>
<protein>
    <recommendedName>
        <fullName evidence="3 15">DNA polymerase I</fullName>
        <ecNumber evidence="2 15">2.7.7.7</ecNumber>
    </recommendedName>
</protein>
<keyword evidence="5 16" id="KW-0548">Nucleotidyltransferase</keyword>
<dbReference type="InterPro" id="IPR008918">
    <property type="entry name" value="HhH2"/>
</dbReference>
<dbReference type="InterPro" id="IPR002421">
    <property type="entry name" value="5-3_exonuclease"/>
</dbReference>
<evidence type="ECO:0000256" key="16">
    <source>
        <dbReference type="RuleBase" id="RU004460"/>
    </source>
</evidence>
<dbReference type="Pfam" id="PF02739">
    <property type="entry name" value="5_3_exonuc_N"/>
    <property type="match status" value="1"/>
</dbReference>
<dbReference type="EC" id="2.7.7.7" evidence="2 15"/>
<keyword evidence="12 16" id="KW-0238">DNA-binding</keyword>
<evidence type="ECO:0000256" key="4">
    <source>
        <dbReference type="ARBA" id="ARBA00022679"/>
    </source>
</evidence>
<keyword evidence="8 16" id="KW-0227">DNA damage</keyword>
<dbReference type="PRINTS" id="PR00868">
    <property type="entry name" value="DNAPOLI"/>
</dbReference>
<dbReference type="Gene3D" id="1.20.1060.10">
    <property type="entry name" value="Taq DNA Polymerase, Chain T, domain 4"/>
    <property type="match status" value="1"/>
</dbReference>
<reference evidence="22" key="1">
    <citation type="journal article" date="2024" name="Algal Res.">
        <title>Biochemical, toxicological and genomic investigation of a high-biomass producing Limnothrix strain isolated from Italian shallow drinking water reservoir.</title>
        <authorList>
            <person name="Simonazzi M."/>
            <person name="Shishido T.K."/>
            <person name="Delbaje E."/>
            <person name="Wahlsten M."/>
            <person name="Fewer D.P."/>
            <person name="Sivonen K."/>
            <person name="Pezzolesi L."/>
            <person name="Pistocchi R."/>
        </authorList>
    </citation>
    <scope>NUCLEOTIDE SEQUENCE [LARGE SCALE GENOMIC DNA]</scope>
    <source>
        <strain evidence="22">LRLZ20PSL1</strain>
    </source>
</reference>
<dbReference type="InterPro" id="IPR043502">
    <property type="entry name" value="DNA/RNA_pol_sf"/>
</dbReference>
<evidence type="ECO:0000256" key="2">
    <source>
        <dbReference type="ARBA" id="ARBA00012417"/>
    </source>
</evidence>
<feature type="compositionally biased region" description="Polar residues" evidence="17">
    <location>
        <begin position="316"/>
        <end position="332"/>
    </location>
</feature>
<evidence type="ECO:0000256" key="12">
    <source>
        <dbReference type="ARBA" id="ARBA00023125"/>
    </source>
</evidence>
<keyword evidence="7" id="KW-0540">Nuclease</keyword>
<dbReference type="CDD" id="cd08637">
    <property type="entry name" value="DNA_pol_A_pol_I_C"/>
    <property type="match status" value="1"/>
</dbReference>
<dbReference type="SUPFAM" id="SSF88723">
    <property type="entry name" value="PIN domain-like"/>
    <property type="match status" value="1"/>
</dbReference>
<evidence type="ECO:0000256" key="13">
    <source>
        <dbReference type="ARBA" id="ARBA00023204"/>
    </source>
</evidence>
<keyword evidence="4 16" id="KW-0808">Transferase</keyword>
<dbReference type="Pfam" id="PF01612">
    <property type="entry name" value="DNA_pol_A_exo1"/>
    <property type="match status" value="1"/>
</dbReference>
<dbReference type="SUPFAM" id="SSF56672">
    <property type="entry name" value="DNA/RNA polymerases"/>
    <property type="match status" value="1"/>
</dbReference>
<evidence type="ECO:0000256" key="11">
    <source>
        <dbReference type="ARBA" id="ARBA00022932"/>
    </source>
</evidence>
<feature type="domain" description="DNA-directed DNA polymerase family A palm" evidence="20">
    <location>
        <begin position="724"/>
        <end position="945"/>
    </location>
</feature>
<dbReference type="NCBIfam" id="TIGR00593">
    <property type="entry name" value="pola"/>
    <property type="match status" value="1"/>
</dbReference>
<evidence type="ECO:0000256" key="8">
    <source>
        <dbReference type="ARBA" id="ARBA00022763"/>
    </source>
</evidence>
<dbReference type="InterPro" id="IPR036279">
    <property type="entry name" value="5-3_exonuclease_C_sf"/>
</dbReference>
<evidence type="ECO:0000259" key="18">
    <source>
        <dbReference type="SMART" id="SM00474"/>
    </source>
</evidence>
<keyword evidence="10 16" id="KW-0269">Exonuclease</keyword>
<dbReference type="GO" id="GO:0003887">
    <property type="term" value="F:DNA-directed DNA polymerase activity"/>
    <property type="evidence" value="ECO:0007669"/>
    <property type="project" value="UniProtKB-EC"/>
</dbReference>
<dbReference type="Gene3D" id="3.30.70.370">
    <property type="match status" value="1"/>
</dbReference>
<feature type="region of interest" description="Disordered" evidence="17">
    <location>
        <begin position="310"/>
        <end position="338"/>
    </location>
</feature>
<dbReference type="PANTHER" id="PTHR10133">
    <property type="entry name" value="DNA POLYMERASE I"/>
    <property type="match status" value="1"/>
</dbReference>
<evidence type="ECO:0000256" key="14">
    <source>
        <dbReference type="ARBA" id="ARBA00049244"/>
    </source>
</evidence>
<accession>A0ABW7C467</accession>
<dbReference type="InterPro" id="IPR002298">
    <property type="entry name" value="DNA_polymerase_A"/>
</dbReference>
<dbReference type="InterPro" id="IPR036397">
    <property type="entry name" value="RNaseH_sf"/>
</dbReference>
<dbReference type="Pfam" id="PF00476">
    <property type="entry name" value="DNA_pol_A"/>
    <property type="match status" value="1"/>
</dbReference>
<dbReference type="InterPro" id="IPR002562">
    <property type="entry name" value="3'-5'_exonuclease_dom"/>
</dbReference>
<keyword evidence="9 16" id="KW-0378">Hydrolase</keyword>
<dbReference type="Proteomes" id="UP001604335">
    <property type="component" value="Unassembled WGS sequence"/>
</dbReference>
<name>A0ABW7C467_9CYAN</name>
<evidence type="ECO:0000256" key="3">
    <source>
        <dbReference type="ARBA" id="ARBA00020311"/>
    </source>
</evidence>
<dbReference type="EMBL" id="JAZAQF010000001">
    <property type="protein sequence ID" value="MFG3816034.1"/>
    <property type="molecule type" value="Genomic_DNA"/>
</dbReference>
<comment type="similarity">
    <text evidence="1 16">Belongs to the DNA polymerase type-A family.</text>
</comment>
<dbReference type="InterPro" id="IPR001098">
    <property type="entry name" value="DNA-dir_DNA_pol_A_palm_dom"/>
</dbReference>
<evidence type="ECO:0000256" key="10">
    <source>
        <dbReference type="ARBA" id="ARBA00022839"/>
    </source>
</evidence>
<dbReference type="Gene3D" id="1.10.150.20">
    <property type="entry name" value="5' to 3' exonuclease, C-terminal subdomain"/>
    <property type="match status" value="2"/>
</dbReference>
<evidence type="ECO:0000256" key="7">
    <source>
        <dbReference type="ARBA" id="ARBA00022722"/>
    </source>
</evidence>
<dbReference type="SMART" id="SM00482">
    <property type="entry name" value="POLAc"/>
    <property type="match status" value="1"/>
</dbReference>
<comment type="function">
    <text evidence="16">In addition to polymerase activity, this DNA polymerase exhibits 3'-5' and 5'-3' exonuclease activity.</text>
</comment>
<dbReference type="CDD" id="cd09859">
    <property type="entry name" value="PIN_53EXO"/>
    <property type="match status" value="1"/>
</dbReference>
<dbReference type="Gene3D" id="3.40.50.1010">
    <property type="entry name" value="5'-nuclease"/>
    <property type="match status" value="1"/>
</dbReference>
<dbReference type="InterPro" id="IPR018320">
    <property type="entry name" value="DNA_polymerase_1"/>
</dbReference>
<dbReference type="Gene3D" id="3.30.420.10">
    <property type="entry name" value="Ribonuclease H-like superfamily/Ribonuclease H"/>
    <property type="match status" value="1"/>
</dbReference>
<evidence type="ECO:0000256" key="15">
    <source>
        <dbReference type="NCBIfam" id="TIGR00593"/>
    </source>
</evidence>
<evidence type="ECO:0000259" key="20">
    <source>
        <dbReference type="SMART" id="SM00482"/>
    </source>
</evidence>
<dbReference type="SMART" id="SM00475">
    <property type="entry name" value="53EXOc"/>
    <property type="match status" value="1"/>
</dbReference>
<dbReference type="InterPro" id="IPR020046">
    <property type="entry name" value="5-3_exonucl_a-hlix_arch_N"/>
</dbReference>
<sequence length="981" mass="108369">MTDSAKTLLLVDGHSLAFRAFYAFVNGRDGGLRTSTGIPTSICYGFIKALLDTIALEKPQAIALAFDTRQPTFRHEADATYKDGRPETPVEFIEDIQHLETLLVALNLTIVKTPGFEADDAIGTMTQQGIAAGYRVKILSGDRDLFQLINDQQGISVLHLGGRDVKSSRYSEYRAAQVVEKWGVRPDQVVDFKALCGDKSDNIPGVKGIGEKTAAQLLQEYESLDGIYQALDSLKKSVKSKLEADREAAYHSQFLAQIKCDVPLDLTLADCELSGFDRAALTPLLEKLELNQFLKQIERLEARFGNGQLTLGAEQGTGNETSSVGRSPQLSRGSLAPASEAEDTWFFSAEETDALKANPPLPAEFTPEIITTPDQLEALVAALLRCQNRDYPTAWDTETTALDPRKAALVGIGVCYGNAEQFTVAYIPVGHSTGKQLDRSLVLQALKPILESENHPKVLQNAKFDRAILRSQGIQLAGVIFDPMLASYVLNPEASHNLTDLGLRYLGISATSYQDLVPKGQTIAAVSIAAVANYCGTDVYSAFHLVNILRSQLSSEQDLLPLFEQVELPLEPVLSAMEGRGIRIDTAYLAEFSKQLETDLLAIEQRAYAAAGETFNLGSPKQLSELLFGKLGLDPKKSRKTKTGYSTDAATLEKLKDDHPVVEAIVEHRTLAKLKSTYVDALPQLVSPQTDRVHTDFNQTVTATGRLSSSNPNLQNIPIRTAFSRQIRRAFLPKAGWLLAAADYSQIELRILAHLSQEPVLIEAYQTGRDVHALTAQLLLDRPDITPEERRLGKIINFGVIYGMGAQRFAREAGVSRMEAKEFIDRFNQRYPQVFEYLQQMQREAIALGYVHTLLGRRRYFQFMSPSLNQLRGSDPQAIDLDRLRVNGQNDAQLLRAAANAPIQGSSADIIKIAMIQLHQRLQSTQATLLLQVHDELIFEVPPEEWDFVRPIIQETMESAVTLSVPLAVEVHAGQNWMEAK</sequence>
<gene>
    <name evidence="16 21" type="primary">polA</name>
    <name evidence="21" type="ORF">VPK24_00165</name>
</gene>
<evidence type="ECO:0000313" key="22">
    <source>
        <dbReference type="Proteomes" id="UP001604335"/>
    </source>
</evidence>
<dbReference type="PANTHER" id="PTHR10133:SF27">
    <property type="entry name" value="DNA POLYMERASE NU"/>
    <property type="match status" value="1"/>
</dbReference>
<keyword evidence="13 16" id="KW-0234">DNA repair</keyword>
<keyword evidence="22" id="KW-1185">Reference proteome</keyword>
<keyword evidence="11 16" id="KW-0239">DNA-directed DNA polymerase</keyword>
<dbReference type="InterPro" id="IPR029060">
    <property type="entry name" value="PIN-like_dom_sf"/>
</dbReference>
<dbReference type="CDD" id="cd06139">
    <property type="entry name" value="DNA_polA_I_Ecoli_like_exo"/>
    <property type="match status" value="1"/>
</dbReference>
<dbReference type="Pfam" id="PF01367">
    <property type="entry name" value="5_3_exonuc"/>
    <property type="match status" value="1"/>
</dbReference>
<dbReference type="InterPro" id="IPR012337">
    <property type="entry name" value="RNaseH-like_sf"/>
</dbReference>
<evidence type="ECO:0000313" key="21">
    <source>
        <dbReference type="EMBL" id="MFG3816034.1"/>
    </source>
</evidence>
<evidence type="ECO:0000256" key="6">
    <source>
        <dbReference type="ARBA" id="ARBA00022705"/>
    </source>
</evidence>
<evidence type="ECO:0000256" key="5">
    <source>
        <dbReference type="ARBA" id="ARBA00022695"/>
    </source>
</evidence>
<dbReference type="SUPFAM" id="SSF47807">
    <property type="entry name" value="5' to 3' exonuclease, C-terminal subdomain"/>
    <property type="match status" value="1"/>
</dbReference>
<organism evidence="21 22">
    <name type="scientific">Limnothrix redekei LRLZ20PSL1</name>
    <dbReference type="NCBI Taxonomy" id="3112953"/>
    <lineage>
        <taxon>Bacteria</taxon>
        <taxon>Bacillati</taxon>
        <taxon>Cyanobacteriota</taxon>
        <taxon>Cyanophyceae</taxon>
        <taxon>Pseudanabaenales</taxon>
        <taxon>Pseudanabaenaceae</taxon>
        <taxon>Limnothrix</taxon>
    </lineage>
</organism>
<evidence type="ECO:0000256" key="17">
    <source>
        <dbReference type="SAM" id="MobiDB-lite"/>
    </source>
</evidence>
<keyword evidence="6 16" id="KW-0235">DNA replication</keyword>
<evidence type="ECO:0000256" key="9">
    <source>
        <dbReference type="ARBA" id="ARBA00022801"/>
    </source>
</evidence>
<comment type="caution">
    <text evidence="21">The sequence shown here is derived from an EMBL/GenBank/DDBJ whole genome shotgun (WGS) entry which is preliminary data.</text>
</comment>